<sequence length="466" mass="52604">MSKLEEVKKTFNEAIAGSSWWSRHIGSQFVDYLCLFVAKIVERVAAISSRALQESYLTLATKRTSILAGAETEGYVGRKAAPSKGRALVTNTGTKRVTLPKYSQCVAGNQLRYTLMEAIDLMPQESASVEVQQFEVSKMTYTVDEGHNWLAVAFPQELTKRIHNIIVRVNGEVWEHVFKFRNTDGKSKAYMEYYKPTDQLGVRFGNNNNGRAPATGDVIEFELWLTNGVTTLLDAQPLELIDMGIQSAYKDQLAIKTATSIIGGAEPEDIESIRNNALYSPIYDEQIAWDSDYMTFVKRNVSGVTWLSIWGEAEQEKLTGKPDVRNINTIFICAYSADKTDEILNKEIQDLFAGREGYNERYKLVERKDVPFTVTVKGKLYPNSNPEWATKVLADALDAKFGKQASRNERITKNQVWDVIQDLNATLGIKEFEVEVVGILDRIPIDTYHYLNVSTSTIQLNYDYSL</sequence>
<organism evidence="1 2">
    <name type="scientific">Vibrio alginolyticus</name>
    <dbReference type="NCBI Taxonomy" id="663"/>
    <lineage>
        <taxon>Bacteria</taxon>
        <taxon>Pseudomonadati</taxon>
        <taxon>Pseudomonadota</taxon>
        <taxon>Gammaproteobacteria</taxon>
        <taxon>Vibrionales</taxon>
        <taxon>Vibrionaceae</taxon>
        <taxon>Vibrio</taxon>
    </lineage>
</organism>
<name>A0A7Y0MZR8_VIBAL</name>
<comment type="caution">
    <text evidence="1">The sequence shown here is derived from an EMBL/GenBank/DDBJ whole genome shotgun (WGS) entry which is preliminary data.</text>
</comment>
<dbReference type="RefSeq" id="WP_169628947.1">
    <property type="nucleotide sequence ID" value="NZ_JABCMA010000025.1"/>
</dbReference>
<evidence type="ECO:0000313" key="2">
    <source>
        <dbReference type="Proteomes" id="UP000565155"/>
    </source>
</evidence>
<proteinExistence type="predicted"/>
<evidence type="ECO:0008006" key="3">
    <source>
        <dbReference type="Google" id="ProtNLM"/>
    </source>
</evidence>
<dbReference type="AlphaFoldDB" id="A0A7Y0MZR8"/>
<gene>
    <name evidence="1" type="ORF">HKB35_18400</name>
</gene>
<protein>
    <recommendedName>
        <fullName evidence="3">Baseplate protein</fullName>
    </recommendedName>
</protein>
<accession>A0A7Y0MZR8</accession>
<reference evidence="1 2" key="1">
    <citation type="submission" date="2020-04" db="EMBL/GenBank/DDBJ databases">
        <title>Whole-genome sequencing of Vibrio spp. from China reveals different genetic environments of blaCTX-M-14 among diverse lineages.</title>
        <authorList>
            <person name="Zheng Z."/>
            <person name="Ye L."/>
            <person name="Chen S."/>
        </authorList>
    </citation>
    <scope>NUCLEOTIDE SEQUENCE [LARGE SCALE GENOMIC DNA]</scope>
    <source>
        <strain evidence="1 2">Vb1636</strain>
    </source>
</reference>
<dbReference type="EMBL" id="JABCMA010000025">
    <property type="protein sequence ID" value="NMR75590.1"/>
    <property type="molecule type" value="Genomic_DNA"/>
</dbReference>
<evidence type="ECO:0000313" key="1">
    <source>
        <dbReference type="EMBL" id="NMR75590.1"/>
    </source>
</evidence>
<dbReference type="Proteomes" id="UP000565155">
    <property type="component" value="Unassembled WGS sequence"/>
</dbReference>